<dbReference type="EMBL" id="LN483332">
    <property type="protein sequence ID" value="CED84988.1"/>
    <property type="molecule type" value="Genomic_DNA"/>
</dbReference>
<dbReference type="Pfam" id="PF10310">
    <property type="entry name" value="DUF5427"/>
    <property type="match status" value="1"/>
</dbReference>
<protein>
    <submittedName>
        <fullName evidence="2">Maintenance of telomere capping protein 1, Mtc1</fullName>
    </submittedName>
</protein>
<organism evidence="2">
    <name type="scientific">Phaffia rhodozyma</name>
    <name type="common">Yeast</name>
    <name type="synonym">Xanthophyllomyces dendrorhous</name>
    <dbReference type="NCBI Taxonomy" id="264483"/>
    <lineage>
        <taxon>Eukaryota</taxon>
        <taxon>Fungi</taxon>
        <taxon>Dikarya</taxon>
        <taxon>Basidiomycota</taxon>
        <taxon>Agaricomycotina</taxon>
        <taxon>Tremellomycetes</taxon>
        <taxon>Cystofilobasidiales</taxon>
        <taxon>Mrakiaceae</taxon>
        <taxon>Phaffia</taxon>
    </lineage>
</organism>
<accession>A0A0F7SXR4</accession>
<feature type="region of interest" description="Disordered" evidence="1">
    <location>
        <begin position="1"/>
        <end position="160"/>
    </location>
</feature>
<evidence type="ECO:0000313" key="2">
    <source>
        <dbReference type="EMBL" id="CED84988.1"/>
    </source>
</evidence>
<dbReference type="PANTHER" id="PTHR28265">
    <property type="entry name" value="MAINTENANCE OF TELOMERE CAPPING PROTEIN 1"/>
    <property type="match status" value="1"/>
</dbReference>
<evidence type="ECO:0000256" key="1">
    <source>
        <dbReference type="SAM" id="MobiDB-lite"/>
    </source>
</evidence>
<dbReference type="AlphaFoldDB" id="A0A0F7SXR4"/>
<name>A0A0F7SXR4_PHARH</name>
<proteinExistence type="predicted"/>
<feature type="compositionally biased region" description="Low complexity" evidence="1">
    <location>
        <begin position="88"/>
        <end position="130"/>
    </location>
</feature>
<feature type="compositionally biased region" description="Polar residues" evidence="1">
    <location>
        <begin position="43"/>
        <end position="52"/>
    </location>
</feature>
<sequence>MSKAKSKKEEALQFLDDLDFNVDDVPSSSDLPTEGDQSPRPATETSGTVSSLDQHHQDDQSIQGEQTIGDKEADEALNFLNGLTLKRSSSTIPRSSSVPPAVGSPVAVPSAIPVTTSVSSPSPASAPVPIQSTNVDSSSGQPNVPTSTSTQASTSSSSWGWSAPSLWGSASAAIQQARTTAESLQREGTKAVQSAMGDVVQEVGVGDAKARAGQAVEEGRKWGGSLLSGLVKGVGQVDLEKLRHDLVVASQSGFSTLLATIAPPISEHEVIEIWLSHEMFGYDGVEGVVYRSLSKILEQVEGGELIVNRGKTDPVPRSNSGKERDLNAIQGMAVASKVAEAGLKELIDGHVSKPNQPTAIGLPVTVSPVFLRIQPVLAPLPYAEPSIISLSPSPSGPSAEGEVPPAVTPISTPNPDHLSFIVLLSDQAHGLRSSTVSQAVPGGWLNVGYDEGEWVEEHLVGVLGKAVEIVGQDYVARRMGILETTTGSAEVRDD</sequence>
<reference evidence="2" key="1">
    <citation type="submission" date="2014-08" db="EMBL/GenBank/DDBJ databases">
        <authorList>
            <person name="Sharma Rahul"/>
            <person name="Thines Marco"/>
        </authorList>
    </citation>
    <scope>NUCLEOTIDE SEQUENCE</scope>
</reference>
<feature type="compositionally biased region" description="Polar residues" evidence="1">
    <location>
        <begin position="131"/>
        <end position="145"/>
    </location>
</feature>
<feature type="compositionally biased region" description="Low complexity" evidence="1">
    <location>
        <begin position="146"/>
        <end position="160"/>
    </location>
</feature>
<dbReference type="InterPro" id="IPR018814">
    <property type="entry name" value="DUF5427"/>
</dbReference>
<dbReference type="PANTHER" id="PTHR28265:SF1">
    <property type="entry name" value="MAINTENANCE OF TELOMERE CAPPING PROTEIN 1"/>
    <property type="match status" value="1"/>
</dbReference>